<protein>
    <submittedName>
        <fullName evidence="3">Uncharacterized protein</fullName>
    </submittedName>
</protein>
<organism evidence="3">
    <name type="scientific">Ooceraea biroi</name>
    <name type="common">Clonal raider ant</name>
    <name type="synonym">Cerapachys biroi</name>
    <dbReference type="NCBI Taxonomy" id="2015173"/>
    <lineage>
        <taxon>Eukaryota</taxon>
        <taxon>Metazoa</taxon>
        <taxon>Ecdysozoa</taxon>
        <taxon>Arthropoda</taxon>
        <taxon>Hexapoda</taxon>
        <taxon>Insecta</taxon>
        <taxon>Pterygota</taxon>
        <taxon>Neoptera</taxon>
        <taxon>Endopterygota</taxon>
        <taxon>Hymenoptera</taxon>
        <taxon>Apocrita</taxon>
        <taxon>Aculeata</taxon>
        <taxon>Formicoidea</taxon>
        <taxon>Formicidae</taxon>
        <taxon>Dorylinae</taxon>
        <taxon>Ooceraea</taxon>
    </lineage>
</organism>
<comment type="caution">
    <text evidence="3">The sequence shown here is derived from an EMBL/GenBank/DDBJ whole genome shotgun (WGS) entry which is preliminary data.</text>
</comment>
<feature type="chain" id="PRO_5018303125" evidence="2">
    <location>
        <begin position="21"/>
        <end position="238"/>
    </location>
</feature>
<gene>
    <name evidence="3" type="ORF">DMN91_000577</name>
</gene>
<dbReference type="Proteomes" id="UP000279307">
    <property type="component" value="Chromosome 1"/>
</dbReference>
<accession>A0A3L8E230</accession>
<evidence type="ECO:0000256" key="2">
    <source>
        <dbReference type="SAM" id="SignalP"/>
    </source>
</evidence>
<feature type="signal peptide" evidence="2">
    <location>
        <begin position="1"/>
        <end position="20"/>
    </location>
</feature>
<feature type="region of interest" description="Disordered" evidence="1">
    <location>
        <begin position="58"/>
        <end position="79"/>
    </location>
</feature>
<evidence type="ECO:0000256" key="1">
    <source>
        <dbReference type="SAM" id="MobiDB-lite"/>
    </source>
</evidence>
<dbReference type="OrthoDB" id="6575720at2759"/>
<reference evidence="3" key="1">
    <citation type="journal article" date="2018" name="Genome Res.">
        <title>The genomic architecture and molecular evolution of ant odorant receptors.</title>
        <authorList>
            <person name="McKenzie S.K."/>
            <person name="Kronauer D.J.C."/>
        </authorList>
    </citation>
    <scope>NUCLEOTIDE SEQUENCE [LARGE SCALE GENOMIC DNA]</scope>
    <source>
        <strain evidence="3">Clonal line C1</strain>
    </source>
</reference>
<dbReference type="EMBL" id="QOIP01000001">
    <property type="protein sequence ID" value="RLU26780.1"/>
    <property type="molecule type" value="Genomic_DNA"/>
</dbReference>
<dbReference type="AlphaFoldDB" id="A0A3L8E230"/>
<sequence length="238" mass="26323">MSGAVCLLLCVLWTTTFVGAQPTKSEDVLDKIKAGLQYASNYLETAKDIADLVSKSLGHKQKQKQKRGEDGNDDTKQPFGPSNLVSAFFRLIGFDSQKIVAVTINSVVFLAQMISSLFGLKTPQDNIARSMDGEKLAWDPLKFTLENRNEKIRNLVNQARDPNLPNQLIAGMSGADSACIRLLLCKSSPVIKAAQNSLGNKSRDHMRLTAWLPSKEEFETNSDECEDRHSDCSLFPSR</sequence>
<proteinExistence type="predicted"/>
<reference evidence="3" key="2">
    <citation type="submission" date="2018-07" db="EMBL/GenBank/DDBJ databases">
        <authorList>
            <person name="Mckenzie S.K."/>
            <person name="Kronauer D.J.C."/>
        </authorList>
    </citation>
    <scope>NUCLEOTIDE SEQUENCE</scope>
    <source>
        <strain evidence="3">Clonal line C1</strain>
    </source>
</reference>
<evidence type="ECO:0000313" key="3">
    <source>
        <dbReference type="EMBL" id="RLU26780.1"/>
    </source>
</evidence>
<feature type="region of interest" description="Disordered" evidence="1">
    <location>
        <begin position="219"/>
        <end position="238"/>
    </location>
</feature>
<feature type="compositionally biased region" description="Basic and acidic residues" evidence="1">
    <location>
        <begin position="66"/>
        <end position="76"/>
    </location>
</feature>
<keyword evidence="2" id="KW-0732">Signal</keyword>
<name>A0A3L8E230_OOCBI</name>